<feature type="compositionally biased region" description="Low complexity" evidence="12">
    <location>
        <begin position="37"/>
        <end position="81"/>
    </location>
</feature>
<gene>
    <name evidence="17" type="ORF">KVV02_003815</name>
</gene>
<dbReference type="InterPro" id="IPR036389">
    <property type="entry name" value="RNase_III_sf"/>
</dbReference>
<proteinExistence type="inferred from homology"/>
<dbReference type="InterPro" id="IPR000999">
    <property type="entry name" value="RNase_III_dom"/>
</dbReference>
<dbReference type="Pfam" id="PF00636">
    <property type="entry name" value="Ribonuclease_3"/>
    <property type="match status" value="2"/>
</dbReference>
<dbReference type="Gene3D" id="1.10.1520.10">
    <property type="entry name" value="Ribonuclease III domain"/>
    <property type="match status" value="2"/>
</dbReference>
<dbReference type="EMBL" id="JAIFTL010000003">
    <property type="protein sequence ID" value="KAG9327570.1"/>
    <property type="molecule type" value="Genomic_DNA"/>
</dbReference>
<dbReference type="FunFam" id="1.10.1520.10:FF:000004">
    <property type="entry name" value="Endoribonuclease dicer-like 1"/>
    <property type="match status" value="1"/>
</dbReference>
<feature type="domain" description="RNase III" evidence="13">
    <location>
        <begin position="1080"/>
        <end position="1220"/>
    </location>
</feature>
<reference evidence="17" key="1">
    <citation type="submission" date="2021-07" db="EMBL/GenBank/DDBJ databases">
        <title>Draft genome of Mortierella alpina, strain LL118, isolated from an aspen leaf litter sample.</title>
        <authorList>
            <person name="Yang S."/>
            <person name="Vinatzer B.A."/>
        </authorList>
    </citation>
    <scope>NUCLEOTIDE SEQUENCE</scope>
    <source>
        <strain evidence="17">LL118</strain>
    </source>
</reference>
<comment type="cofactor">
    <cofactor evidence="2">
        <name>Mg(2+)</name>
        <dbReference type="ChEBI" id="CHEBI:18420"/>
    </cofactor>
</comment>
<evidence type="ECO:0000259" key="14">
    <source>
        <dbReference type="PROSITE" id="PS51192"/>
    </source>
</evidence>
<feature type="region of interest" description="Disordered" evidence="12">
    <location>
        <begin position="968"/>
        <end position="989"/>
    </location>
</feature>
<evidence type="ECO:0000256" key="8">
    <source>
        <dbReference type="ARBA" id="ARBA00022840"/>
    </source>
</evidence>
<comment type="caution">
    <text evidence="17">The sequence shown here is derived from an EMBL/GenBank/DDBJ whole genome shotgun (WGS) entry which is preliminary data.</text>
</comment>
<evidence type="ECO:0000256" key="7">
    <source>
        <dbReference type="ARBA" id="ARBA00022806"/>
    </source>
</evidence>
<dbReference type="GO" id="GO:0004525">
    <property type="term" value="F:ribonuclease III activity"/>
    <property type="evidence" value="ECO:0007669"/>
    <property type="project" value="InterPro"/>
</dbReference>
<sequence>MTEIDLITWDDAEDAVVPSLSQAGLELSLSLTSTLLDTHSPTSTASPASPASLASFTLPTSPSSSSSVVPVAASPVRTAPSTEFDKCDSISNSSNNHNNNNKNKSNSNNNSNNNHDGTAPEAQPDPYLVPRRYQTELFRKAQQDNVIAVMDTGSGKTLVAVMLINEMMRRERDSPVQPTERRMCFFVVNNVPLVFQQANVIRTNCDATVVELCGTMQTYKFDPQLWEGIFAKADVVVLTAQILLDLLRHGFVKMHRIHLLIFDECHHARKDHPFCCIMREFYRKKNGEACAGMPKIFGMTASPSSDIGSRLIHAATELENLMNSKVFTVEQDLVKQFVERPLELVVQYNPAPEYPTTPLTQRMRNDCSMVTKLAAIFESSSVNLKHLGPWCVDRLWKIFTESLANNTHFQPLAEGSQTAIDIVKTWPFSPPICDPILMTPKVLKLIQLLHAAERSLGEEFCGIIFVQRRDTAIALCLLLQELEEFKDTLRVQVLAGHGDETESVLRMSFREQNVIITGFRNKVYNLLVSTSVAEEGLDIQPCNVVIRFDPVTSTIGYIQSRGRARKKNSRYIMMHEYDNRAEEATLEKIQYGEQSMKEWCQSLDEERLMHNPAADDDDSSLDTMSGAGQTYRVPSTGALLTMDSAIALLHNYCSTLSGDEFCSLKPEFNVTPHGTSGFVCDLTLPPNAPIRLLQSDHTSTKSMAKKSAAFKTCEKLHTLGALNDHLLPVLPNADNDDAADDNAPVDKNDKNKEYPLAIPLLWKQEPVAELGESTPLFGCVVQLAPEELERQGWQHRYRSMCILTRRPLPCVIAPFYLYVDGGPRVVTMNSNPVPMNVCEVRLEQLHKFTLSLFGRITRKSFECALDNMPYFIAPLCRTSDPDDQVLQQGVSWKDVQIGQSLDPHEFPVEAKDQQSLAQCVVTLRLDRGREFLLKKSLPQFSLRDQMPEDKFRHELDMLEELIAKEKKSPATNGKVKEGQATTTRSDPEPAVYGEKTFGAFFKARYRTNCPEDDIIVVAERVHKMRNNLQPAVRDEERNEDASVVILPLSGCVQCTVQADVLRMSQLIPSVLFNLDSALLVHDVREVIGLQDTHLDYLQVAFTSSSANRDHHYERLELLGDSFLKFSSTIRLYIVNPAKDEGQLHGARIRIISNKALLRNAIHLQLYKYVSSTPFHRKSWRPTRFIVGGKAWEEVQYHKLSNKTLADIIEASLGAAYLSGGVRNALKAAKALHIPFDGFDEWDDFHRVHSAARAEKDRHSEDPPATLSLTPTQQKRINEIQKTLGYTFKDPRLFFEAMTHASHIRPDATCYQRLEFLGDAVLDFQVIRYYYSKYHDAPPGAITLIKDASVNNAILGAISINWGLQKYLEHYSPTLVGAIARAIVAVESKKEAAGDEGLTGEYWTEVNMPKVLGDLVESTLGAVFVDCGFDFEVVTDLFTRLIRPFLDKHVDFASIVIHPTKALVETLQSQGCNNFRFVSDAKAPVNSTLKILRKLARGPESGEPSLKCHFQVHDKILYTAMREGENIEELRKEAAVATLALLKNDPQLLASLCTCPKKRGARHMTMLDRYRQ</sequence>
<evidence type="ECO:0000256" key="1">
    <source>
        <dbReference type="ARBA" id="ARBA00001936"/>
    </source>
</evidence>
<dbReference type="PANTHER" id="PTHR14950:SF37">
    <property type="entry name" value="ENDORIBONUCLEASE DICER"/>
    <property type="match status" value="1"/>
</dbReference>
<dbReference type="GO" id="GO:0003723">
    <property type="term" value="F:RNA binding"/>
    <property type="evidence" value="ECO:0007669"/>
    <property type="project" value="UniProtKB-UniRule"/>
</dbReference>
<feature type="compositionally biased region" description="Low complexity" evidence="12">
    <location>
        <begin position="91"/>
        <end position="115"/>
    </location>
</feature>
<dbReference type="InterPro" id="IPR011545">
    <property type="entry name" value="DEAD/DEAH_box_helicase_dom"/>
</dbReference>
<name>A0A9P8D310_MORAP</name>
<dbReference type="PROSITE" id="PS50142">
    <property type="entry name" value="RNASE_3_2"/>
    <property type="match status" value="2"/>
</dbReference>
<keyword evidence="9" id="KW-0460">Magnesium</keyword>
<evidence type="ECO:0000313" key="17">
    <source>
        <dbReference type="EMBL" id="KAG9327570.1"/>
    </source>
</evidence>
<dbReference type="SUPFAM" id="SSF52540">
    <property type="entry name" value="P-loop containing nucleoside triphosphate hydrolases"/>
    <property type="match status" value="1"/>
</dbReference>
<dbReference type="PROSITE" id="PS51194">
    <property type="entry name" value="HELICASE_CTER"/>
    <property type="match status" value="1"/>
</dbReference>
<keyword evidence="3" id="KW-0479">Metal-binding</keyword>
<organism evidence="17 18">
    <name type="scientific">Mortierella alpina</name>
    <name type="common">Oleaginous fungus</name>
    <name type="synonym">Mortierella renispora</name>
    <dbReference type="NCBI Taxonomy" id="64518"/>
    <lineage>
        <taxon>Eukaryota</taxon>
        <taxon>Fungi</taxon>
        <taxon>Fungi incertae sedis</taxon>
        <taxon>Mucoromycota</taxon>
        <taxon>Mortierellomycotina</taxon>
        <taxon>Mortierellomycetes</taxon>
        <taxon>Mortierellales</taxon>
        <taxon>Mortierellaceae</taxon>
        <taxon>Mortierella</taxon>
    </lineage>
</organism>
<keyword evidence="6" id="KW-0378">Hydrolase</keyword>
<keyword evidence="8" id="KW-0067">ATP-binding</keyword>
<dbReference type="Pfam" id="PF00270">
    <property type="entry name" value="DEAD"/>
    <property type="match status" value="1"/>
</dbReference>
<keyword evidence="7" id="KW-0347">Helicase</keyword>
<evidence type="ECO:0000256" key="6">
    <source>
        <dbReference type="ARBA" id="ARBA00022801"/>
    </source>
</evidence>
<dbReference type="GO" id="GO:0006396">
    <property type="term" value="P:RNA processing"/>
    <property type="evidence" value="ECO:0007669"/>
    <property type="project" value="InterPro"/>
</dbReference>
<dbReference type="GO" id="GO:0031047">
    <property type="term" value="P:regulatory ncRNA-mediated gene silencing"/>
    <property type="evidence" value="ECO:0007669"/>
    <property type="project" value="UniProtKB-ARBA"/>
</dbReference>
<evidence type="ECO:0008006" key="19">
    <source>
        <dbReference type="Google" id="ProtNLM"/>
    </source>
</evidence>
<dbReference type="Gene3D" id="3.40.50.300">
    <property type="entry name" value="P-loop containing nucleotide triphosphate hydrolases"/>
    <property type="match status" value="2"/>
</dbReference>
<dbReference type="Proteomes" id="UP000717515">
    <property type="component" value="Unassembled WGS sequence"/>
</dbReference>
<dbReference type="Pfam" id="PF03368">
    <property type="entry name" value="Dicer_dimer"/>
    <property type="match status" value="1"/>
</dbReference>
<feature type="domain" description="Helicase C-terminal" evidence="15">
    <location>
        <begin position="444"/>
        <end position="604"/>
    </location>
</feature>
<feature type="domain" description="Dicer dsRNA-binding fold" evidence="16">
    <location>
        <begin position="645"/>
        <end position="736"/>
    </location>
</feature>
<dbReference type="InterPro" id="IPR027417">
    <property type="entry name" value="P-loop_NTPase"/>
</dbReference>
<dbReference type="SMART" id="SM00487">
    <property type="entry name" value="DEXDc"/>
    <property type="match status" value="1"/>
</dbReference>
<dbReference type="InterPro" id="IPR038248">
    <property type="entry name" value="Dicer_dimer_sf"/>
</dbReference>
<evidence type="ECO:0000256" key="3">
    <source>
        <dbReference type="ARBA" id="ARBA00022723"/>
    </source>
</evidence>
<dbReference type="GO" id="GO:0005524">
    <property type="term" value="F:ATP binding"/>
    <property type="evidence" value="ECO:0007669"/>
    <property type="project" value="UniProtKB-KW"/>
</dbReference>
<dbReference type="CDD" id="cd18034">
    <property type="entry name" value="DEXHc_dicer"/>
    <property type="match status" value="1"/>
</dbReference>
<keyword evidence="4" id="KW-0677">Repeat</keyword>
<dbReference type="InterPro" id="IPR001650">
    <property type="entry name" value="Helicase_C-like"/>
</dbReference>
<dbReference type="InterPro" id="IPR014001">
    <property type="entry name" value="Helicase_ATP-bd"/>
</dbReference>
<dbReference type="SMART" id="SM00535">
    <property type="entry name" value="RIBOc"/>
    <property type="match status" value="2"/>
</dbReference>
<evidence type="ECO:0000256" key="5">
    <source>
        <dbReference type="ARBA" id="ARBA00022741"/>
    </source>
</evidence>
<dbReference type="FunFam" id="3.30.160.380:FF:000001">
    <property type="entry name" value="Endoribonuclease dicer-like 1"/>
    <property type="match status" value="1"/>
</dbReference>
<feature type="region of interest" description="Disordered" evidence="12">
    <location>
        <begin position="37"/>
        <end position="126"/>
    </location>
</feature>
<evidence type="ECO:0000256" key="4">
    <source>
        <dbReference type="ARBA" id="ARBA00022737"/>
    </source>
</evidence>
<feature type="domain" description="RNase III" evidence="13">
    <location>
        <begin position="1276"/>
        <end position="1427"/>
    </location>
</feature>
<evidence type="ECO:0000259" key="16">
    <source>
        <dbReference type="PROSITE" id="PS51327"/>
    </source>
</evidence>
<evidence type="ECO:0000313" key="18">
    <source>
        <dbReference type="Proteomes" id="UP000717515"/>
    </source>
</evidence>
<dbReference type="PROSITE" id="PS00517">
    <property type="entry name" value="RNASE_3_1"/>
    <property type="match status" value="1"/>
</dbReference>
<dbReference type="GO" id="GO:0046872">
    <property type="term" value="F:metal ion binding"/>
    <property type="evidence" value="ECO:0007669"/>
    <property type="project" value="UniProtKB-KW"/>
</dbReference>
<dbReference type="Pfam" id="PF00271">
    <property type="entry name" value="Helicase_C"/>
    <property type="match status" value="1"/>
</dbReference>
<evidence type="ECO:0000256" key="12">
    <source>
        <dbReference type="SAM" id="MobiDB-lite"/>
    </source>
</evidence>
<dbReference type="Gene3D" id="3.30.160.380">
    <property type="entry name" value="Dicer dimerisation domain"/>
    <property type="match status" value="1"/>
</dbReference>
<dbReference type="PROSITE" id="PS51327">
    <property type="entry name" value="DICER_DSRBF"/>
    <property type="match status" value="1"/>
</dbReference>
<dbReference type="SUPFAM" id="SSF69065">
    <property type="entry name" value="RNase III domain-like"/>
    <property type="match status" value="2"/>
</dbReference>
<dbReference type="CDD" id="cd00593">
    <property type="entry name" value="RIBOc"/>
    <property type="match status" value="2"/>
</dbReference>
<keyword evidence="5" id="KW-0547">Nucleotide-binding</keyword>
<evidence type="ECO:0000259" key="13">
    <source>
        <dbReference type="PROSITE" id="PS50142"/>
    </source>
</evidence>
<protein>
    <recommendedName>
        <fullName evidence="19">Dicer-like protein 1</fullName>
    </recommendedName>
</protein>
<dbReference type="InterPro" id="IPR005034">
    <property type="entry name" value="Dicer_dimerisation"/>
</dbReference>
<dbReference type="PROSITE" id="PS51192">
    <property type="entry name" value="HELICASE_ATP_BIND_1"/>
    <property type="match status" value="1"/>
</dbReference>
<evidence type="ECO:0000256" key="9">
    <source>
        <dbReference type="ARBA" id="ARBA00022842"/>
    </source>
</evidence>
<keyword evidence="10 11" id="KW-0694">RNA-binding</keyword>
<evidence type="ECO:0000256" key="11">
    <source>
        <dbReference type="PROSITE-ProRule" id="PRU00657"/>
    </source>
</evidence>
<evidence type="ECO:0000256" key="10">
    <source>
        <dbReference type="ARBA" id="ARBA00022884"/>
    </source>
</evidence>
<evidence type="ECO:0000259" key="15">
    <source>
        <dbReference type="PROSITE" id="PS51194"/>
    </source>
</evidence>
<accession>A0A9P8D310</accession>
<dbReference type="GO" id="GO:0004386">
    <property type="term" value="F:helicase activity"/>
    <property type="evidence" value="ECO:0007669"/>
    <property type="project" value="UniProtKB-KW"/>
</dbReference>
<comment type="cofactor">
    <cofactor evidence="1">
        <name>Mn(2+)</name>
        <dbReference type="ChEBI" id="CHEBI:29035"/>
    </cofactor>
</comment>
<feature type="domain" description="Helicase ATP-binding" evidence="14">
    <location>
        <begin position="137"/>
        <end position="321"/>
    </location>
</feature>
<dbReference type="SMART" id="SM00490">
    <property type="entry name" value="HELICc"/>
    <property type="match status" value="1"/>
</dbReference>
<dbReference type="PANTHER" id="PTHR14950">
    <property type="entry name" value="DICER-RELATED"/>
    <property type="match status" value="1"/>
</dbReference>
<comment type="similarity">
    <text evidence="11">Belongs to the helicase family. Dicer subfamily.</text>
</comment>
<evidence type="ECO:0000256" key="2">
    <source>
        <dbReference type="ARBA" id="ARBA00001946"/>
    </source>
</evidence>